<keyword evidence="5" id="KW-0949">S-adenosyl-L-methionine</keyword>
<evidence type="ECO:0000313" key="7">
    <source>
        <dbReference type="EMBL" id="VAX30804.1"/>
    </source>
</evidence>
<dbReference type="PROSITE" id="PS51625">
    <property type="entry name" value="SAM_MT_TRMB"/>
    <property type="match status" value="1"/>
</dbReference>
<dbReference type="GO" id="GO:0008176">
    <property type="term" value="F:tRNA (guanine(46)-N7)-methyltransferase activity"/>
    <property type="evidence" value="ECO:0007669"/>
    <property type="project" value="UniProtKB-EC"/>
</dbReference>
<keyword evidence="3 7" id="KW-0489">Methyltransferase</keyword>
<evidence type="ECO:0000256" key="5">
    <source>
        <dbReference type="ARBA" id="ARBA00022691"/>
    </source>
</evidence>
<dbReference type="InterPro" id="IPR029063">
    <property type="entry name" value="SAM-dependent_MTases_sf"/>
</dbReference>
<dbReference type="PANTHER" id="PTHR23417:SF14">
    <property type="entry name" value="PENTACOTRIPEPTIDE-REPEAT REGION OF PRORP DOMAIN-CONTAINING PROTEIN"/>
    <property type="match status" value="1"/>
</dbReference>
<keyword evidence="6" id="KW-0819">tRNA processing</keyword>
<dbReference type="NCBIfam" id="TIGR00091">
    <property type="entry name" value="tRNA (guanosine(46)-N7)-methyltransferase TrmB"/>
    <property type="match status" value="1"/>
</dbReference>
<dbReference type="InterPro" id="IPR003358">
    <property type="entry name" value="tRNA_(Gua-N-7)_MeTrfase_Trmb"/>
</dbReference>
<accession>A0A3B1D3R7</accession>
<dbReference type="GO" id="GO:0043527">
    <property type="term" value="C:tRNA methyltransferase complex"/>
    <property type="evidence" value="ECO:0007669"/>
    <property type="project" value="TreeGrafter"/>
</dbReference>
<dbReference type="SUPFAM" id="SSF53335">
    <property type="entry name" value="S-adenosyl-L-methionine-dependent methyltransferases"/>
    <property type="match status" value="1"/>
</dbReference>
<protein>
    <recommendedName>
        <fullName evidence="2">tRNA (guanine(46)-N(7))-methyltransferase</fullName>
        <ecNumber evidence="2">2.1.1.33</ecNumber>
    </recommendedName>
</protein>
<proteinExistence type="inferred from homology"/>
<dbReference type="EC" id="2.1.1.33" evidence="2"/>
<dbReference type="InterPro" id="IPR055361">
    <property type="entry name" value="tRNA_methyltr_TrmB_bact"/>
</dbReference>
<dbReference type="HAMAP" id="MF_01057">
    <property type="entry name" value="tRNA_methyltr_TrmB"/>
    <property type="match status" value="1"/>
</dbReference>
<organism evidence="7">
    <name type="scientific">hydrothermal vent metagenome</name>
    <dbReference type="NCBI Taxonomy" id="652676"/>
    <lineage>
        <taxon>unclassified sequences</taxon>
        <taxon>metagenomes</taxon>
        <taxon>ecological metagenomes</taxon>
    </lineage>
</organism>
<reference evidence="7" key="1">
    <citation type="submission" date="2018-06" db="EMBL/GenBank/DDBJ databases">
        <authorList>
            <person name="Zhirakovskaya E."/>
        </authorList>
    </citation>
    <scope>NUCLEOTIDE SEQUENCE</scope>
</reference>
<name>A0A3B1D3R7_9ZZZZ</name>
<dbReference type="EMBL" id="UOGI01000087">
    <property type="protein sequence ID" value="VAX30804.1"/>
    <property type="molecule type" value="Genomic_DNA"/>
</dbReference>
<sequence length="227" mass="25920">MTNTFNMFSLKTNGRRTGRMGKADREILREVLPRFEIKSNGVIDPAEIFGRQAPLYVEIGFGNGDFLFEKTISTPDADFIGIDLYITGAAKLLKKFDQHKKTSDGLYRENLRIFVDDSRKVLERHIPDKSIDGIYILFPDPWPKKRHNKRRLVKPGFSRLIYSKLKNGGFVVTATDHHDYAEGIAESFSTGFQPSKTDISDIRKTKYAGRAIAEGRKLHVSSFRKVF</sequence>
<keyword evidence="4 7" id="KW-0808">Transferase</keyword>
<evidence type="ECO:0000256" key="1">
    <source>
        <dbReference type="ARBA" id="ARBA00000142"/>
    </source>
</evidence>
<comment type="catalytic activity">
    <reaction evidence="1">
        <text>guanosine(46) in tRNA + S-adenosyl-L-methionine = N(7)-methylguanosine(46) in tRNA + S-adenosyl-L-homocysteine</text>
        <dbReference type="Rhea" id="RHEA:42708"/>
        <dbReference type="Rhea" id="RHEA-COMP:10188"/>
        <dbReference type="Rhea" id="RHEA-COMP:10189"/>
        <dbReference type="ChEBI" id="CHEBI:57856"/>
        <dbReference type="ChEBI" id="CHEBI:59789"/>
        <dbReference type="ChEBI" id="CHEBI:74269"/>
        <dbReference type="ChEBI" id="CHEBI:74480"/>
        <dbReference type="EC" id="2.1.1.33"/>
    </reaction>
</comment>
<evidence type="ECO:0000256" key="2">
    <source>
        <dbReference type="ARBA" id="ARBA00011977"/>
    </source>
</evidence>
<gene>
    <name evidence="7" type="ORF">MNBD_NITROSPIRAE03-1765</name>
</gene>
<dbReference type="AlphaFoldDB" id="A0A3B1D3R7"/>
<evidence type="ECO:0000256" key="6">
    <source>
        <dbReference type="ARBA" id="ARBA00022694"/>
    </source>
</evidence>
<evidence type="ECO:0000256" key="3">
    <source>
        <dbReference type="ARBA" id="ARBA00022603"/>
    </source>
</evidence>
<dbReference type="Gene3D" id="3.40.50.150">
    <property type="entry name" value="Vaccinia Virus protein VP39"/>
    <property type="match status" value="1"/>
</dbReference>
<dbReference type="Pfam" id="PF02390">
    <property type="entry name" value="Methyltransf_4"/>
    <property type="match status" value="1"/>
</dbReference>
<dbReference type="PANTHER" id="PTHR23417">
    <property type="entry name" value="3-DEOXY-D-MANNO-OCTULOSONIC-ACID TRANSFERASE/TRNA GUANINE-N 7 - -METHYLTRANSFERASE"/>
    <property type="match status" value="1"/>
</dbReference>
<evidence type="ECO:0000256" key="4">
    <source>
        <dbReference type="ARBA" id="ARBA00022679"/>
    </source>
</evidence>